<protein>
    <submittedName>
        <fullName evidence="2">T-complex protein 1 subunit theta</fullName>
    </submittedName>
</protein>
<comment type="caution">
    <text evidence="2">The sequence shown here is derived from an EMBL/GenBank/DDBJ whole genome shotgun (WGS) entry which is preliminary data.</text>
</comment>
<dbReference type="STRING" id="55544.A0A4D9E2I5"/>
<name>A0A4D9E2I5_9SAUR</name>
<feature type="compositionally biased region" description="Polar residues" evidence="1">
    <location>
        <begin position="76"/>
        <end position="86"/>
    </location>
</feature>
<dbReference type="AlphaFoldDB" id="A0A4D9E2I5"/>
<sequence length="102" mass="11036">MLLSVALSYPVREQADPRVIEIVPHPDAALLTGASFLFCPAAAAAERGPPLKRQQIAFLSEEEEEEEDGIPTQVSLISQDGTQQVQRPGRIRGAANRAGHCF</sequence>
<reference evidence="2 3" key="2">
    <citation type="submission" date="2019-04" db="EMBL/GenBank/DDBJ databases">
        <title>The genome sequence of big-headed turtle.</title>
        <authorList>
            <person name="Gong S."/>
        </authorList>
    </citation>
    <scope>NUCLEOTIDE SEQUENCE [LARGE SCALE GENOMIC DNA]</scope>
    <source>
        <strain evidence="2">DO16091913</strain>
        <tissue evidence="2">Muscle</tissue>
    </source>
</reference>
<dbReference type="OrthoDB" id="10608528at2759"/>
<evidence type="ECO:0000256" key="1">
    <source>
        <dbReference type="SAM" id="MobiDB-lite"/>
    </source>
</evidence>
<evidence type="ECO:0000313" key="3">
    <source>
        <dbReference type="Proteomes" id="UP000297703"/>
    </source>
</evidence>
<feature type="region of interest" description="Disordered" evidence="1">
    <location>
        <begin position="76"/>
        <end position="102"/>
    </location>
</feature>
<accession>A0A4D9E2I5</accession>
<organism evidence="2 3">
    <name type="scientific">Platysternon megacephalum</name>
    <name type="common">big-headed turtle</name>
    <dbReference type="NCBI Taxonomy" id="55544"/>
    <lineage>
        <taxon>Eukaryota</taxon>
        <taxon>Metazoa</taxon>
        <taxon>Chordata</taxon>
        <taxon>Craniata</taxon>
        <taxon>Vertebrata</taxon>
        <taxon>Euteleostomi</taxon>
        <taxon>Archelosauria</taxon>
        <taxon>Testudinata</taxon>
        <taxon>Testudines</taxon>
        <taxon>Cryptodira</taxon>
        <taxon>Durocryptodira</taxon>
        <taxon>Testudinoidea</taxon>
        <taxon>Platysternidae</taxon>
        <taxon>Platysternon</taxon>
    </lineage>
</organism>
<dbReference type="Proteomes" id="UP000297703">
    <property type="component" value="Unassembled WGS sequence"/>
</dbReference>
<evidence type="ECO:0000313" key="2">
    <source>
        <dbReference type="EMBL" id="TFK03747.1"/>
    </source>
</evidence>
<reference evidence="2 3" key="1">
    <citation type="submission" date="2019-04" db="EMBL/GenBank/DDBJ databases">
        <title>Draft genome of the big-headed turtle Platysternon megacephalum.</title>
        <authorList>
            <person name="Gong S."/>
        </authorList>
    </citation>
    <scope>NUCLEOTIDE SEQUENCE [LARGE SCALE GENOMIC DNA]</scope>
    <source>
        <strain evidence="2">DO16091913</strain>
        <tissue evidence="2">Muscle</tissue>
    </source>
</reference>
<dbReference type="EMBL" id="QXTE01000152">
    <property type="protein sequence ID" value="TFK03747.1"/>
    <property type="molecule type" value="Genomic_DNA"/>
</dbReference>
<gene>
    <name evidence="2" type="ORF">DR999_PMT13774</name>
</gene>
<proteinExistence type="predicted"/>
<keyword evidence="3" id="KW-1185">Reference proteome</keyword>